<feature type="domain" description="Transglutaminase-like" evidence="1">
    <location>
        <begin position="181"/>
        <end position="248"/>
    </location>
</feature>
<dbReference type="Proteomes" id="UP000481339">
    <property type="component" value="Unassembled WGS sequence"/>
</dbReference>
<dbReference type="EMBL" id="WBKA01000001">
    <property type="protein sequence ID" value="KAB1633787.1"/>
    <property type="molecule type" value="Genomic_DNA"/>
</dbReference>
<dbReference type="RefSeq" id="WP_158035624.1">
    <property type="nucleotide sequence ID" value="NZ_BAAAZV010000013.1"/>
</dbReference>
<dbReference type="SMART" id="SM00460">
    <property type="entry name" value="TGc"/>
    <property type="match status" value="1"/>
</dbReference>
<keyword evidence="3" id="KW-1185">Reference proteome</keyword>
<dbReference type="Pfam" id="PF08379">
    <property type="entry name" value="Bact_transglu_N"/>
    <property type="match status" value="1"/>
</dbReference>
<sequence length="293" mass="31710">MRRLRIEHRTGYRYDAVANASYNEARMLPAADPGQIVLASRLDIRADRRDGAATRRGVTSRHEYLDYYGTRVTSFEVLAPHDALSLVASSLVEVRPTPDVGEDACTWERLAAVGQSTVALSEQLLPTERTAPPVEVARMAEEIAASAATPAQAAHEILHRVGDAMEYVQGVTGVATTAAQAWAKRKGVCQDITHIALGALRRAGIPARYVSGYLQPKTDAAIGETVAGESHAWVEWFDGVWHGYDPTNRVAVGDRHVRVGRGRDYGDVAPLRGVFSGEGASHLFVSVGITREA</sequence>
<dbReference type="AlphaFoldDB" id="A0A7C8BPG6"/>
<reference evidence="2 3" key="1">
    <citation type="submission" date="2019-09" db="EMBL/GenBank/DDBJ databases">
        <title>Phylogeny of genus Pseudoclavibacter and closely related genus.</title>
        <authorList>
            <person name="Li Y."/>
        </authorList>
    </citation>
    <scope>NUCLEOTIDE SEQUENCE [LARGE SCALE GENOMIC DNA]</scope>
    <source>
        <strain evidence="2 3">JCM 16921</strain>
    </source>
</reference>
<evidence type="ECO:0000313" key="2">
    <source>
        <dbReference type="EMBL" id="KAB1633787.1"/>
    </source>
</evidence>
<organism evidence="2 3">
    <name type="scientific">Pseudoclavibacter caeni</name>
    <dbReference type="NCBI Taxonomy" id="908846"/>
    <lineage>
        <taxon>Bacteria</taxon>
        <taxon>Bacillati</taxon>
        <taxon>Actinomycetota</taxon>
        <taxon>Actinomycetes</taxon>
        <taxon>Micrococcales</taxon>
        <taxon>Microbacteriaceae</taxon>
        <taxon>Pseudoclavibacter</taxon>
    </lineage>
</organism>
<dbReference type="InterPro" id="IPR038765">
    <property type="entry name" value="Papain-like_cys_pep_sf"/>
</dbReference>
<dbReference type="Gene3D" id="3.10.620.30">
    <property type="match status" value="1"/>
</dbReference>
<proteinExistence type="predicted"/>
<comment type="caution">
    <text evidence="2">The sequence shown here is derived from an EMBL/GenBank/DDBJ whole genome shotgun (WGS) entry which is preliminary data.</text>
</comment>
<dbReference type="SUPFAM" id="SSF54001">
    <property type="entry name" value="Cysteine proteinases"/>
    <property type="match status" value="1"/>
</dbReference>
<dbReference type="PANTHER" id="PTHR33490">
    <property type="entry name" value="BLR5614 PROTEIN-RELATED"/>
    <property type="match status" value="1"/>
</dbReference>
<dbReference type="InterPro" id="IPR013589">
    <property type="entry name" value="Bac_transglu_N"/>
</dbReference>
<evidence type="ECO:0000313" key="3">
    <source>
        <dbReference type="Proteomes" id="UP000481339"/>
    </source>
</evidence>
<protein>
    <submittedName>
        <fullName evidence="2">Transglutaminase family protein</fullName>
    </submittedName>
</protein>
<dbReference type="Pfam" id="PF01841">
    <property type="entry name" value="Transglut_core"/>
    <property type="match status" value="1"/>
</dbReference>
<name>A0A7C8BPG6_9MICO</name>
<dbReference type="PANTHER" id="PTHR33490:SF6">
    <property type="entry name" value="SLL1049 PROTEIN"/>
    <property type="match status" value="1"/>
</dbReference>
<accession>A0A7C8BPG6</accession>
<evidence type="ECO:0000259" key="1">
    <source>
        <dbReference type="SMART" id="SM00460"/>
    </source>
</evidence>
<dbReference type="OrthoDB" id="9804023at2"/>
<dbReference type="InterPro" id="IPR002931">
    <property type="entry name" value="Transglutaminase-like"/>
</dbReference>
<gene>
    <name evidence="2" type="ORF">F8O02_02410</name>
</gene>